<gene>
    <name evidence="2" type="ORF">ERS852478_00354</name>
</gene>
<proteinExistence type="predicted"/>
<dbReference type="InterPro" id="IPR022742">
    <property type="entry name" value="Hydrolase_4"/>
</dbReference>
<evidence type="ECO:0000313" key="3">
    <source>
        <dbReference type="Proteomes" id="UP000095431"/>
    </source>
</evidence>
<dbReference type="Proteomes" id="UP000095431">
    <property type="component" value="Unassembled WGS sequence"/>
</dbReference>
<dbReference type="SUPFAM" id="SSF53474">
    <property type="entry name" value="alpha/beta-Hydrolases"/>
    <property type="match status" value="1"/>
</dbReference>
<feature type="domain" description="Serine aminopeptidase S33" evidence="1">
    <location>
        <begin position="98"/>
        <end position="211"/>
    </location>
</feature>
<dbReference type="Gene3D" id="3.40.50.1820">
    <property type="entry name" value="alpha/beta hydrolase"/>
    <property type="match status" value="1"/>
</dbReference>
<dbReference type="PANTHER" id="PTHR43358">
    <property type="entry name" value="ALPHA/BETA-HYDROLASE"/>
    <property type="match status" value="1"/>
</dbReference>
<accession>A0A173XMI5</accession>
<dbReference type="RefSeq" id="WP_022381330.1">
    <property type="nucleotide sequence ID" value="NZ_BTHH01000001.1"/>
</dbReference>
<dbReference type="PANTHER" id="PTHR43358:SF4">
    <property type="entry name" value="ALPHA_BETA HYDROLASE FOLD-1 DOMAIN-CONTAINING PROTEIN"/>
    <property type="match status" value="1"/>
</dbReference>
<evidence type="ECO:0000313" key="2">
    <source>
        <dbReference type="EMBL" id="CUN52057.1"/>
    </source>
</evidence>
<dbReference type="InterPro" id="IPR029058">
    <property type="entry name" value="AB_hydrolase_fold"/>
</dbReference>
<organism evidence="2 3">
    <name type="scientific">Blautia wexlerae</name>
    <dbReference type="NCBI Taxonomy" id="418240"/>
    <lineage>
        <taxon>Bacteria</taxon>
        <taxon>Bacillati</taxon>
        <taxon>Bacillota</taxon>
        <taxon>Clostridia</taxon>
        <taxon>Lachnospirales</taxon>
        <taxon>Lachnospiraceae</taxon>
        <taxon>Blautia</taxon>
    </lineage>
</organism>
<dbReference type="AlphaFoldDB" id="A0A173XMI5"/>
<dbReference type="eggNOG" id="COG1073">
    <property type="taxonomic scope" value="Bacteria"/>
</dbReference>
<evidence type="ECO:0000259" key="1">
    <source>
        <dbReference type="Pfam" id="PF12146"/>
    </source>
</evidence>
<dbReference type="EMBL" id="CYZN01000002">
    <property type="protein sequence ID" value="CUN52057.1"/>
    <property type="molecule type" value="Genomic_DNA"/>
</dbReference>
<sequence>MKKKFFRLSAAVLLFFSGIMEIGWRFFNMVVCCKRGGRKKERKKWFELSHIRDNHPRNGYAKEYDESRAWCETQKMQDCYIQSVDGLKLHGFYLPAEHAKRFVILSHGYRGSRFGSLSFMAKYLHEHQCNLLFMEQRCCGESEGKYITFGAKEKWDVQRWAIYVSERNKEKLPIYLYGQSMGAAAVLMASGYRLPSEVKGLIADCGFQSMERQMRDMADNWFHLHYIPLLLKEMDCLCHFVAGFRMKDADTTEAMKRNTRPVLFFHGEKDTYVYPNNSFQNYMLCKAPKELVIVQGARHLCSAYADPELYQRTVMEFFEKYDGSNSEK</sequence>
<dbReference type="InterPro" id="IPR052920">
    <property type="entry name" value="DNA-binding_regulatory"/>
</dbReference>
<name>A0A173XMI5_9FIRM</name>
<reference evidence="2 3" key="1">
    <citation type="submission" date="2015-09" db="EMBL/GenBank/DDBJ databases">
        <authorList>
            <consortium name="Pathogen Informatics"/>
        </authorList>
    </citation>
    <scope>NUCLEOTIDE SEQUENCE [LARGE SCALE GENOMIC DNA]</scope>
    <source>
        <strain evidence="2 3">2789STDY5834863</strain>
    </source>
</reference>
<dbReference type="Pfam" id="PF12146">
    <property type="entry name" value="Hydrolase_4"/>
    <property type="match status" value="1"/>
</dbReference>
<protein>
    <submittedName>
        <fullName evidence="2">Esterase/lipase</fullName>
    </submittedName>
</protein>